<evidence type="ECO:0000313" key="2">
    <source>
        <dbReference type="EMBL" id="OAY48184.1"/>
    </source>
</evidence>
<evidence type="ECO:0000256" key="1">
    <source>
        <dbReference type="SAM" id="Phobius"/>
    </source>
</evidence>
<keyword evidence="1" id="KW-0472">Membrane</keyword>
<feature type="transmembrane region" description="Helical" evidence="1">
    <location>
        <begin position="21"/>
        <end position="40"/>
    </location>
</feature>
<proteinExistence type="predicted"/>
<name>A0A2C9VS48_MANES</name>
<reference evidence="2" key="1">
    <citation type="submission" date="2016-02" db="EMBL/GenBank/DDBJ databases">
        <title>WGS assembly of Manihot esculenta.</title>
        <authorList>
            <person name="Bredeson J.V."/>
            <person name="Prochnik S.E."/>
            <person name="Lyons J.B."/>
            <person name="Schmutz J."/>
            <person name="Grimwood J."/>
            <person name="Vrebalov J."/>
            <person name="Bart R.S."/>
            <person name="Amuge T."/>
            <person name="Ferguson M.E."/>
            <person name="Green R."/>
            <person name="Putnam N."/>
            <person name="Stites J."/>
            <person name="Rounsley S."/>
            <person name="Rokhsar D.S."/>
        </authorList>
    </citation>
    <scope>NUCLEOTIDE SEQUENCE [LARGE SCALE GENOMIC DNA]</scope>
    <source>
        <tissue evidence="2">Leaf</tissue>
    </source>
</reference>
<gene>
    <name evidence="2" type="ORF">MANES_06G138400</name>
</gene>
<dbReference type="AlphaFoldDB" id="A0A2C9VS48"/>
<keyword evidence="1" id="KW-1133">Transmembrane helix</keyword>
<accession>A0A2C9VS48</accession>
<sequence length="46" mass="5543">MKYLSQKNKIKKKKFYSLVYHVLDVRQLYAAYILLIYLQLKSSQSS</sequence>
<protein>
    <submittedName>
        <fullName evidence="2">Uncharacterized protein</fullName>
    </submittedName>
</protein>
<dbReference type="EMBL" id="CM004392">
    <property type="protein sequence ID" value="OAY48184.1"/>
    <property type="molecule type" value="Genomic_DNA"/>
</dbReference>
<keyword evidence="1" id="KW-0812">Transmembrane</keyword>
<organism evidence="2">
    <name type="scientific">Manihot esculenta</name>
    <name type="common">Cassava</name>
    <name type="synonym">Jatropha manihot</name>
    <dbReference type="NCBI Taxonomy" id="3983"/>
    <lineage>
        <taxon>Eukaryota</taxon>
        <taxon>Viridiplantae</taxon>
        <taxon>Streptophyta</taxon>
        <taxon>Embryophyta</taxon>
        <taxon>Tracheophyta</taxon>
        <taxon>Spermatophyta</taxon>
        <taxon>Magnoliopsida</taxon>
        <taxon>eudicotyledons</taxon>
        <taxon>Gunneridae</taxon>
        <taxon>Pentapetalae</taxon>
        <taxon>rosids</taxon>
        <taxon>fabids</taxon>
        <taxon>Malpighiales</taxon>
        <taxon>Euphorbiaceae</taxon>
        <taxon>Crotonoideae</taxon>
        <taxon>Manihoteae</taxon>
        <taxon>Manihot</taxon>
    </lineage>
</organism>